<dbReference type="RefSeq" id="WP_026746603.1">
    <property type="nucleotide sequence ID" value="NZ_AP019823.1"/>
</dbReference>
<evidence type="ECO:0000313" key="3">
    <source>
        <dbReference type="Proteomes" id="UP000321892"/>
    </source>
</evidence>
<proteinExistence type="predicted"/>
<keyword evidence="3" id="KW-1185">Reference proteome</keyword>
<accession>A0A510JIM5</accession>
<dbReference type="OrthoDB" id="8821494at2"/>
<feature type="compositionally biased region" description="Basic and acidic residues" evidence="1">
    <location>
        <begin position="59"/>
        <end position="77"/>
    </location>
</feature>
<organism evidence="2 3">
    <name type="scientific">Leptotrichia hofstadii</name>
    <dbReference type="NCBI Taxonomy" id="157688"/>
    <lineage>
        <taxon>Bacteria</taxon>
        <taxon>Fusobacteriati</taxon>
        <taxon>Fusobacteriota</taxon>
        <taxon>Fusobacteriia</taxon>
        <taxon>Fusobacteriales</taxon>
        <taxon>Leptotrichiaceae</taxon>
        <taxon>Leptotrichia</taxon>
    </lineage>
</organism>
<gene>
    <name evidence="2" type="ORF">JCM16775_0949</name>
</gene>
<sequence>MIKKLPLTGEHYELGYGNIIKKDTWLFMNEKGNLKEAPFEGLGDLDSVEEYRTVGIGKTTEDEAKKSPGPRLDGKGKYNLDGDITENMLRIEHKLRLRGIYHNEY</sequence>
<feature type="region of interest" description="Disordered" evidence="1">
    <location>
        <begin position="56"/>
        <end position="77"/>
    </location>
</feature>
<dbReference type="KEGG" id="lhf:JCM16775_0949"/>
<dbReference type="Proteomes" id="UP000321892">
    <property type="component" value="Chromosome"/>
</dbReference>
<evidence type="ECO:0000313" key="2">
    <source>
        <dbReference type="EMBL" id="BBM38241.1"/>
    </source>
</evidence>
<evidence type="ECO:0000256" key="1">
    <source>
        <dbReference type="SAM" id="MobiDB-lite"/>
    </source>
</evidence>
<protein>
    <submittedName>
        <fullName evidence="2">Uncharacterized protein</fullName>
    </submittedName>
</protein>
<dbReference type="AlphaFoldDB" id="A0A510JIM5"/>
<name>A0A510JIM5_9FUSO</name>
<dbReference type="EMBL" id="AP019823">
    <property type="protein sequence ID" value="BBM38241.1"/>
    <property type="molecule type" value="Genomic_DNA"/>
</dbReference>
<reference evidence="2 3" key="1">
    <citation type="submission" date="2019-07" db="EMBL/GenBank/DDBJ databases">
        <title>Complete Genome Sequence of Leptotrichia hofstadii Strain JCM16775.</title>
        <authorList>
            <person name="Watanabe S."/>
            <person name="Cui L."/>
        </authorList>
    </citation>
    <scope>NUCLEOTIDE SEQUENCE [LARGE SCALE GENOMIC DNA]</scope>
    <source>
        <strain evidence="2 3">JCM16775</strain>
    </source>
</reference>